<dbReference type="GO" id="GO:0016020">
    <property type="term" value="C:membrane"/>
    <property type="evidence" value="ECO:0007669"/>
    <property type="project" value="InterPro"/>
</dbReference>
<protein>
    <recommendedName>
        <fullName evidence="2">Signal transduction histidine kinase internal region domain-containing protein</fullName>
    </recommendedName>
</protein>
<dbReference type="PANTHER" id="PTHR34220:SF7">
    <property type="entry name" value="SENSOR HISTIDINE KINASE YPDA"/>
    <property type="match status" value="1"/>
</dbReference>
<dbReference type="RefSeq" id="WP_057930414.1">
    <property type="nucleotide sequence ID" value="NZ_LMZQ01000001.1"/>
</dbReference>
<gene>
    <name evidence="3" type="ORF">ASU31_00355</name>
</gene>
<dbReference type="Pfam" id="PF06580">
    <property type="entry name" value="His_kinase"/>
    <property type="match status" value="1"/>
</dbReference>
<feature type="transmembrane region" description="Helical" evidence="1">
    <location>
        <begin position="120"/>
        <end position="141"/>
    </location>
</feature>
<comment type="caution">
    <text evidence="3">The sequence shown here is derived from an EMBL/GenBank/DDBJ whole genome shotgun (WGS) entry which is preliminary data.</text>
</comment>
<evidence type="ECO:0000259" key="2">
    <source>
        <dbReference type="Pfam" id="PF06580"/>
    </source>
</evidence>
<keyword evidence="1" id="KW-0472">Membrane</keyword>
<dbReference type="OrthoDB" id="9792992at2"/>
<dbReference type="Proteomes" id="UP000051950">
    <property type="component" value="Unassembled WGS sequence"/>
</dbReference>
<evidence type="ECO:0000313" key="4">
    <source>
        <dbReference type="Proteomes" id="UP000051950"/>
    </source>
</evidence>
<dbReference type="EMBL" id="LMZQ01000001">
    <property type="protein sequence ID" value="KRT17785.1"/>
    <property type="molecule type" value="Genomic_DNA"/>
</dbReference>
<keyword evidence="4" id="KW-1185">Reference proteome</keyword>
<organism evidence="3 4">
    <name type="scientific">Pedobacter ginsenosidimutans</name>
    <dbReference type="NCBI Taxonomy" id="687842"/>
    <lineage>
        <taxon>Bacteria</taxon>
        <taxon>Pseudomonadati</taxon>
        <taxon>Bacteroidota</taxon>
        <taxon>Sphingobacteriia</taxon>
        <taxon>Sphingobacteriales</taxon>
        <taxon>Sphingobacteriaceae</taxon>
        <taxon>Pedobacter</taxon>
    </lineage>
</organism>
<reference evidence="3 4" key="1">
    <citation type="submission" date="2015-11" db="EMBL/GenBank/DDBJ databases">
        <title>Sequence of Pedobacter ginsenosidimutans.</title>
        <authorList>
            <person name="Carson E."/>
            <person name="Keyser V."/>
            <person name="Newman J."/>
            <person name="Miller J."/>
        </authorList>
    </citation>
    <scope>NUCLEOTIDE SEQUENCE [LARGE SCALE GENOMIC DNA]</scope>
    <source>
        <strain evidence="3 4">KACC 14530</strain>
    </source>
</reference>
<dbReference type="AlphaFoldDB" id="A0A0T5VVX2"/>
<accession>A0A0T5VVX2</accession>
<name>A0A0T5VVX2_9SPHI</name>
<proteinExistence type="predicted"/>
<dbReference type="STRING" id="687842.ASU31_00355"/>
<sequence length="367" mass="42782">MKKFLPKWFHLNLIHILAWSVFISYETVVAGLAFGLWAHPLTYFIHYSINIIFFYTFGNKLFPWAFEKKSYAIWRLLGVVAFGMLSFIILNFSSDFILIKLRFIHDKTKLQIEQKYVTRVLYRGVYFLIYSLAYYLLMSYLNARKRAEQSENLRLNGIIAEEKMKKQLSRAQNMFLKAQINPHFLFNTLDYIHHHVRGLSQEAGDAIISLSEMMRYAIDADQDEVFILLGKEIEQVEKLLGLYQLRQNYGLNIEIYFSQSVYGMKFIPLVLMTLTENMFKHGNILDEDTKALIAVYSDDSSLYIKTRNKINWSNAHTSSGKGLQNIRERLVYSYGSNVAFDYQGTDDGCFEVNIQLPLAAIDSVWSV</sequence>
<dbReference type="InterPro" id="IPR050640">
    <property type="entry name" value="Bact_2-comp_sensor_kinase"/>
</dbReference>
<keyword evidence="1" id="KW-0812">Transmembrane</keyword>
<feature type="transmembrane region" description="Helical" evidence="1">
    <location>
        <begin position="44"/>
        <end position="66"/>
    </location>
</feature>
<feature type="domain" description="Signal transduction histidine kinase internal region" evidence="2">
    <location>
        <begin position="172"/>
        <end position="247"/>
    </location>
</feature>
<evidence type="ECO:0000256" key="1">
    <source>
        <dbReference type="SAM" id="Phobius"/>
    </source>
</evidence>
<dbReference type="PANTHER" id="PTHR34220">
    <property type="entry name" value="SENSOR HISTIDINE KINASE YPDA"/>
    <property type="match status" value="1"/>
</dbReference>
<dbReference type="InterPro" id="IPR010559">
    <property type="entry name" value="Sig_transdc_His_kin_internal"/>
</dbReference>
<evidence type="ECO:0000313" key="3">
    <source>
        <dbReference type="EMBL" id="KRT17785.1"/>
    </source>
</evidence>
<dbReference type="GO" id="GO:0000155">
    <property type="term" value="F:phosphorelay sensor kinase activity"/>
    <property type="evidence" value="ECO:0007669"/>
    <property type="project" value="InterPro"/>
</dbReference>
<feature type="transmembrane region" description="Helical" evidence="1">
    <location>
        <begin position="72"/>
        <end position="99"/>
    </location>
</feature>
<feature type="transmembrane region" description="Helical" evidence="1">
    <location>
        <begin position="12"/>
        <end position="37"/>
    </location>
</feature>
<keyword evidence="1" id="KW-1133">Transmembrane helix</keyword>